<feature type="non-terminal residue" evidence="1">
    <location>
        <position position="1"/>
    </location>
</feature>
<dbReference type="AlphaFoldDB" id="A0A1B6GKU1"/>
<sequence>WEFILKFFKEHYLAKIYVRKIEIWDLREDPAIKIVDTFHYFPNIETFLCVPSGSDMIVFHHETGVQVFELEYESKSVDLKHAFYFNHSHKLTENTPELARKMFQNKYYPNRDFVATVGNLFLGVGNCLLHVWDLENGVKRREEISPRGGTIILSVRGSEYSEDLLVKCRILSETKKLTEQQLMEAYIYCIYSSKRLAFYPFIKFNVTERTVGKLSNSHLLCYNRDGRRLTIHNYKRSEMVYNIFLEVNSIGELDFGFFLMDLRKVWYTFDTSSLVWKSFKVEKLRQCGHLCGNFRRVQYDKISFPTQTWEIGSRMMETKVSFESLSYITHPNKTCTRVALEKECK</sequence>
<gene>
    <name evidence="1" type="ORF">g.12400</name>
</gene>
<accession>A0A1B6GKU1</accession>
<evidence type="ECO:0008006" key="2">
    <source>
        <dbReference type="Google" id="ProtNLM"/>
    </source>
</evidence>
<reference evidence="1" key="1">
    <citation type="submission" date="2015-11" db="EMBL/GenBank/DDBJ databases">
        <title>De novo transcriptome assembly of four potential Pierce s Disease insect vectors from Arizona vineyards.</title>
        <authorList>
            <person name="Tassone E.E."/>
        </authorList>
    </citation>
    <scope>NUCLEOTIDE SEQUENCE</scope>
</reference>
<name>A0A1B6GKU1_9HEMI</name>
<dbReference type="EMBL" id="GECZ01006714">
    <property type="protein sequence ID" value="JAS63055.1"/>
    <property type="molecule type" value="Transcribed_RNA"/>
</dbReference>
<proteinExistence type="predicted"/>
<feature type="non-terminal residue" evidence="1">
    <location>
        <position position="345"/>
    </location>
</feature>
<evidence type="ECO:0000313" key="1">
    <source>
        <dbReference type="EMBL" id="JAS63055.1"/>
    </source>
</evidence>
<protein>
    <recommendedName>
        <fullName evidence="2">CNH domain-containing protein</fullName>
    </recommendedName>
</protein>
<organism evidence="1">
    <name type="scientific">Cuerna arida</name>
    <dbReference type="NCBI Taxonomy" id="1464854"/>
    <lineage>
        <taxon>Eukaryota</taxon>
        <taxon>Metazoa</taxon>
        <taxon>Ecdysozoa</taxon>
        <taxon>Arthropoda</taxon>
        <taxon>Hexapoda</taxon>
        <taxon>Insecta</taxon>
        <taxon>Pterygota</taxon>
        <taxon>Neoptera</taxon>
        <taxon>Paraneoptera</taxon>
        <taxon>Hemiptera</taxon>
        <taxon>Auchenorrhyncha</taxon>
        <taxon>Membracoidea</taxon>
        <taxon>Cicadellidae</taxon>
        <taxon>Cicadellinae</taxon>
        <taxon>Proconiini</taxon>
        <taxon>Cuerna</taxon>
    </lineage>
</organism>